<dbReference type="PANTHER" id="PTHR43513">
    <property type="entry name" value="DIHYDROOROTATE DEHYDROGENASE B (NAD(+)), ELECTRON TRANSFER SUBUNIT"/>
    <property type="match status" value="1"/>
</dbReference>
<name>A0A2U3D7Q6_SULT2</name>
<evidence type="ECO:0000256" key="1">
    <source>
        <dbReference type="ARBA" id="ARBA00006422"/>
    </source>
</evidence>
<sequence length="266" mass="29205">MRRGGEKLALVQIISQQSIGADIFELTLEAPVDLRVFPYEPGQFLHIRVTDSFDFLLRRPLSLCKVDLIKNHLSVVYRVQGQGTRRLAAKRAGEILDVLGPLGHGYPKHKDDRAALLIGGGIGVPPLVELARQLRQDAQSVHTVVGFQTKAQAILVSELETYGPVTVVTNDGSLGNHGLVTDVLTQAFCADFDRYYACGPTPMLQAVQRRLSEWQLPGYLSLEERMGCGIGICVGCVHKISRNGRIAQLKTCKEGPVFDAQEVVFT</sequence>
<dbReference type="UniPathway" id="UPA00070">
    <property type="reaction ID" value="UER00945"/>
</dbReference>
<dbReference type="GO" id="GO:0009055">
    <property type="term" value="F:electron transfer activity"/>
    <property type="evidence" value="ECO:0007669"/>
    <property type="project" value="UniProtKB-UniRule"/>
</dbReference>
<keyword evidence="16" id="KW-1185">Reference proteome</keyword>
<keyword evidence="4 11" id="KW-0001">2Fe-2S</keyword>
<comment type="similarity">
    <text evidence="1 11">Belongs to the PyrK family.</text>
</comment>
<comment type="cofactor">
    <cofactor evidence="11">
        <name>[2Fe-2S] cluster</name>
        <dbReference type="ChEBI" id="CHEBI:190135"/>
    </cofactor>
    <text evidence="11">Binds 1 [2Fe-2S] cluster per subunit.</text>
</comment>
<keyword evidence="6 11" id="KW-0274">FAD</keyword>
<dbReference type="PIRSF" id="PIRSF006816">
    <property type="entry name" value="Cyc3_hyd_g"/>
    <property type="match status" value="1"/>
</dbReference>
<comment type="cofactor">
    <cofactor evidence="13">
        <name>[2Fe-2S] cluster</name>
        <dbReference type="ChEBI" id="CHEBI:190135"/>
    </cofactor>
    <text evidence="13">Binds 1 [2Fe-2S] cluster per subunit.</text>
</comment>
<reference evidence="15 16" key="1">
    <citation type="submission" date="2016-11" db="EMBL/GenBank/DDBJ databases">
        <title>Comparative genomics of Acidibacillus ferroxidans species.</title>
        <authorList>
            <person name="Oliveira G."/>
            <person name="Nunes G."/>
            <person name="Oliveira R."/>
            <person name="Araujo F."/>
            <person name="Salim A."/>
            <person name="Scholte L."/>
            <person name="Morais D."/>
            <person name="Nancucheo I."/>
            <person name="Johnson D.B."/>
            <person name="Grail B."/>
            <person name="Bittencourt J."/>
            <person name="Valadares R."/>
        </authorList>
    </citation>
    <scope>NUCLEOTIDE SEQUENCE [LARGE SCALE GENOMIC DNA]</scope>
    <source>
        <strain evidence="15 16">Y002</strain>
    </source>
</reference>
<dbReference type="AlphaFoldDB" id="A0A2U3D7Q6"/>
<dbReference type="InterPro" id="IPR039261">
    <property type="entry name" value="FNR_nucleotide-bd"/>
</dbReference>
<dbReference type="InterPro" id="IPR012165">
    <property type="entry name" value="Cyt_c3_hydrogenase_gsu"/>
</dbReference>
<dbReference type="GO" id="GO:0050660">
    <property type="term" value="F:flavin adenine dinucleotide binding"/>
    <property type="evidence" value="ECO:0007669"/>
    <property type="project" value="InterPro"/>
</dbReference>
<comment type="subunit">
    <text evidence="11">Heterotetramer of 2 PyrK and 2 PyrD type B subunits.</text>
</comment>
<dbReference type="InterPro" id="IPR017927">
    <property type="entry name" value="FAD-bd_FR_type"/>
</dbReference>
<feature type="binding site" evidence="11 13">
    <location>
        <position position="233"/>
    </location>
    <ligand>
        <name>[2Fe-2S] cluster</name>
        <dbReference type="ChEBI" id="CHEBI:190135"/>
    </ligand>
</feature>
<protein>
    <recommendedName>
        <fullName evidence="11">Dihydroorotate dehydrogenase B (NAD(+)), electron transfer subunit</fullName>
    </recommendedName>
    <alternativeName>
        <fullName evidence="11">Dihydroorotate oxidase B, electron transfer subunit</fullName>
    </alternativeName>
</protein>
<comment type="caution">
    <text evidence="15">The sequence shown here is derived from an EMBL/GenBank/DDBJ whole genome shotgun (WGS) entry which is preliminary data.</text>
</comment>
<evidence type="ECO:0000256" key="5">
    <source>
        <dbReference type="ARBA" id="ARBA00022723"/>
    </source>
</evidence>
<evidence type="ECO:0000256" key="11">
    <source>
        <dbReference type="HAMAP-Rule" id="MF_01211"/>
    </source>
</evidence>
<dbReference type="SUPFAM" id="SSF52343">
    <property type="entry name" value="Ferredoxin reductase-like, C-terminal NADP-linked domain"/>
    <property type="match status" value="1"/>
</dbReference>
<dbReference type="GO" id="GO:0051537">
    <property type="term" value="F:2 iron, 2 sulfur cluster binding"/>
    <property type="evidence" value="ECO:0007669"/>
    <property type="project" value="UniProtKB-KW"/>
</dbReference>
<evidence type="ECO:0000313" key="15">
    <source>
        <dbReference type="EMBL" id="PWI57326.1"/>
    </source>
</evidence>
<dbReference type="InterPro" id="IPR050353">
    <property type="entry name" value="PyrK_electron_transfer"/>
</dbReference>
<dbReference type="Pfam" id="PF00175">
    <property type="entry name" value="NAD_binding_1"/>
    <property type="match status" value="1"/>
</dbReference>
<keyword evidence="5 11" id="KW-0479">Metal-binding</keyword>
<dbReference type="InterPro" id="IPR023455">
    <property type="entry name" value="Dihydroorotate_DHASE_ETsu"/>
</dbReference>
<evidence type="ECO:0000313" key="16">
    <source>
        <dbReference type="Proteomes" id="UP000245380"/>
    </source>
</evidence>
<dbReference type="Pfam" id="PF10418">
    <property type="entry name" value="DHODB_Fe-S_bind"/>
    <property type="match status" value="1"/>
</dbReference>
<comment type="cofactor">
    <cofactor evidence="11 12">
        <name>FAD</name>
        <dbReference type="ChEBI" id="CHEBI:57692"/>
    </cofactor>
    <text evidence="11 12">Binds 1 FAD per subunit.</text>
</comment>
<accession>A0A2U3D7Q6</accession>
<keyword evidence="9 11" id="KW-0408">Iron</keyword>
<evidence type="ECO:0000256" key="2">
    <source>
        <dbReference type="ARBA" id="ARBA00022448"/>
    </source>
</evidence>
<dbReference type="Gene3D" id="3.40.50.80">
    <property type="entry name" value="Nucleotide-binding domain of ferredoxin-NADP reductase (FNR) module"/>
    <property type="match status" value="1"/>
</dbReference>
<dbReference type="InterPro" id="IPR001433">
    <property type="entry name" value="OxRdtase_FAD/NAD-bd"/>
</dbReference>
<dbReference type="SUPFAM" id="SSF63380">
    <property type="entry name" value="Riboflavin synthase domain-like"/>
    <property type="match status" value="1"/>
</dbReference>
<feature type="domain" description="FAD-binding FR-type" evidence="14">
    <location>
        <begin position="6"/>
        <end position="108"/>
    </location>
</feature>
<keyword evidence="2 11" id="KW-0813">Transport</keyword>
<dbReference type="EMBL" id="MPDK01000014">
    <property type="protein sequence ID" value="PWI57326.1"/>
    <property type="molecule type" value="Genomic_DNA"/>
</dbReference>
<dbReference type="Proteomes" id="UP000245380">
    <property type="component" value="Unassembled WGS sequence"/>
</dbReference>
<dbReference type="GO" id="GO:0046872">
    <property type="term" value="F:metal ion binding"/>
    <property type="evidence" value="ECO:0007669"/>
    <property type="project" value="UniProtKB-KW"/>
</dbReference>
<evidence type="ECO:0000256" key="8">
    <source>
        <dbReference type="ARBA" id="ARBA00022982"/>
    </source>
</evidence>
<evidence type="ECO:0000256" key="6">
    <source>
        <dbReference type="ARBA" id="ARBA00022827"/>
    </source>
</evidence>
<dbReference type="PANTHER" id="PTHR43513:SF3">
    <property type="entry name" value="DIHYDROOROTATE DEHYDROGENASE B (NAD(+)), ELECTRON TRANSFER SUBUNIT-RELATED"/>
    <property type="match status" value="1"/>
</dbReference>
<dbReference type="InterPro" id="IPR019480">
    <property type="entry name" value="Dihydroorotate_DH_Fe-S-bd"/>
</dbReference>
<evidence type="ECO:0000256" key="3">
    <source>
        <dbReference type="ARBA" id="ARBA00022630"/>
    </source>
</evidence>
<feature type="binding site" evidence="11 13">
    <location>
        <position position="236"/>
    </location>
    <ligand>
        <name>[2Fe-2S] cluster</name>
        <dbReference type="ChEBI" id="CHEBI:190135"/>
    </ligand>
</feature>
<evidence type="ECO:0000256" key="10">
    <source>
        <dbReference type="ARBA" id="ARBA00023014"/>
    </source>
</evidence>
<evidence type="ECO:0000259" key="14">
    <source>
        <dbReference type="PROSITE" id="PS51384"/>
    </source>
</evidence>
<keyword evidence="10 11" id="KW-0411">Iron-sulfur</keyword>
<evidence type="ECO:0000256" key="12">
    <source>
        <dbReference type="PIRSR" id="PIRSR006816-1"/>
    </source>
</evidence>
<dbReference type="Gene3D" id="2.40.30.10">
    <property type="entry name" value="Translation factors"/>
    <property type="match status" value="1"/>
</dbReference>
<evidence type="ECO:0000256" key="9">
    <source>
        <dbReference type="ARBA" id="ARBA00023004"/>
    </source>
</evidence>
<keyword evidence="8 11" id="KW-0249">Electron transport</keyword>
<feature type="binding site" evidence="11 12">
    <location>
        <begin position="83"/>
        <end position="84"/>
    </location>
    <ligand>
        <name>FAD</name>
        <dbReference type="ChEBI" id="CHEBI:57692"/>
    </ligand>
</feature>
<keyword evidence="7 11" id="KW-0665">Pyrimidine biosynthesis</keyword>
<organism evidence="15 16">
    <name type="scientific">Sulfoacidibacillus thermotolerans</name>
    <name type="common">Acidibacillus sulfuroxidans</name>
    <dbReference type="NCBI Taxonomy" id="1765684"/>
    <lineage>
        <taxon>Bacteria</taxon>
        <taxon>Bacillati</taxon>
        <taxon>Bacillota</taxon>
        <taxon>Bacilli</taxon>
        <taxon>Bacillales</taxon>
        <taxon>Alicyclobacillaceae</taxon>
        <taxon>Sulfoacidibacillus</taxon>
    </lineage>
</organism>
<feature type="binding site" evidence="11 12">
    <location>
        <begin position="76"/>
        <end position="78"/>
    </location>
    <ligand>
        <name>FAD</name>
        <dbReference type="ChEBI" id="CHEBI:57692"/>
    </ligand>
</feature>
<dbReference type="GO" id="GO:0044205">
    <property type="term" value="P:'de novo' UMP biosynthetic process"/>
    <property type="evidence" value="ECO:0007669"/>
    <property type="project" value="UniProtKB-UniRule"/>
</dbReference>
<dbReference type="Gene3D" id="2.10.240.10">
    <property type="entry name" value="Dihydroorotate dehydrogenase, electron transfer subunit"/>
    <property type="match status" value="1"/>
</dbReference>
<feature type="binding site" evidence="11 13">
    <location>
        <position position="252"/>
    </location>
    <ligand>
        <name>[2Fe-2S] cluster</name>
        <dbReference type="ChEBI" id="CHEBI:190135"/>
    </ligand>
</feature>
<dbReference type="GO" id="GO:0016491">
    <property type="term" value="F:oxidoreductase activity"/>
    <property type="evidence" value="ECO:0007669"/>
    <property type="project" value="InterPro"/>
</dbReference>
<dbReference type="PRINTS" id="PR00409">
    <property type="entry name" value="PHDIOXRDTASE"/>
</dbReference>
<evidence type="ECO:0000256" key="4">
    <source>
        <dbReference type="ARBA" id="ARBA00022714"/>
    </source>
</evidence>
<feature type="binding site" evidence="11 13">
    <location>
        <position position="228"/>
    </location>
    <ligand>
        <name>[2Fe-2S] cluster</name>
        <dbReference type="ChEBI" id="CHEBI:190135"/>
    </ligand>
</feature>
<comment type="function">
    <text evidence="11">Responsible for channeling the electrons from the oxidation of dihydroorotate from the FMN redox center in the PyrD type B subunit to the ultimate electron acceptor NAD(+).</text>
</comment>
<keyword evidence="3 11" id="KW-0285">Flavoprotein</keyword>
<dbReference type="HAMAP" id="MF_01211">
    <property type="entry name" value="DHODB_Fe_S_bind"/>
    <property type="match status" value="1"/>
</dbReference>
<dbReference type="InterPro" id="IPR017938">
    <property type="entry name" value="Riboflavin_synthase-like_b-brl"/>
</dbReference>
<dbReference type="PROSITE" id="PS51384">
    <property type="entry name" value="FAD_FR"/>
    <property type="match status" value="1"/>
</dbReference>
<comment type="pathway">
    <text evidence="11">Pyrimidine metabolism; UMP biosynthesis via de novo pathway; orotate from (S)-dihydroorotate (NAD(+) route): step 1/1.</text>
</comment>
<gene>
    <name evidence="11" type="primary">pyrK</name>
    <name evidence="15" type="ORF">BM613_08975</name>
</gene>
<dbReference type="CDD" id="cd06218">
    <property type="entry name" value="DHOD_e_trans"/>
    <property type="match status" value="1"/>
</dbReference>
<evidence type="ECO:0000256" key="13">
    <source>
        <dbReference type="PIRSR" id="PIRSR006816-2"/>
    </source>
</evidence>
<dbReference type="InterPro" id="IPR037117">
    <property type="entry name" value="Dihydroorotate_DH_ele_sf"/>
</dbReference>
<feature type="binding site" evidence="11 12">
    <location>
        <begin position="59"/>
        <end position="62"/>
    </location>
    <ligand>
        <name>FAD</name>
        <dbReference type="ChEBI" id="CHEBI:57692"/>
    </ligand>
</feature>
<proteinExistence type="inferred from homology"/>
<evidence type="ECO:0000256" key="7">
    <source>
        <dbReference type="ARBA" id="ARBA00022975"/>
    </source>
</evidence>